<dbReference type="Proteomes" id="UP000076959">
    <property type="component" value="Unassembled WGS sequence"/>
</dbReference>
<evidence type="ECO:0000256" key="2">
    <source>
        <dbReference type="ARBA" id="ARBA00022692"/>
    </source>
</evidence>
<evidence type="ECO:0000256" key="4">
    <source>
        <dbReference type="ARBA" id="ARBA00023136"/>
    </source>
</evidence>
<keyword evidence="8" id="KW-1185">Reference proteome</keyword>
<feature type="transmembrane region" description="Helical" evidence="5">
    <location>
        <begin position="28"/>
        <end position="46"/>
    </location>
</feature>
<feature type="transmembrane region" description="Helical" evidence="5">
    <location>
        <begin position="120"/>
        <end position="142"/>
    </location>
</feature>
<protein>
    <recommendedName>
        <fullName evidence="6">O-antigen ligase-related domain-containing protein</fullName>
    </recommendedName>
</protein>
<evidence type="ECO:0000256" key="3">
    <source>
        <dbReference type="ARBA" id="ARBA00022989"/>
    </source>
</evidence>
<name>A0A176YSL2_9BRAD</name>
<dbReference type="PANTHER" id="PTHR37422:SF13">
    <property type="entry name" value="LIPOPOLYSACCHARIDE BIOSYNTHESIS PROTEIN PA4999-RELATED"/>
    <property type="match status" value="1"/>
</dbReference>
<dbReference type="InterPro" id="IPR051533">
    <property type="entry name" value="WaaL-like"/>
</dbReference>
<gene>
    <name evidence="7" type="ORF">AYJ54_10410</name>
</gene>
<feature type="transmembrane region" description="Helical" evidence="5">
    <location>
        <begin position="372"/>
        <end position="389"/>
    </location>
</feature>
<evidence type="ECO:0000313" key="8">
    <source>
        <dbReference type="Proteomes" id="UP000076959"/>
    </source>
</evidence>
<evidence type="ECO:0000313" key="7">
    <source>
        <dbReference type="EMBL" id="OAF10673.1"/>
    </source>
</evidence>
<dbReference type="GO" id="GO:0016020">
    <property type="term" value="C:membrane"/>
    <property type="evidence" value="ECO:0007669"/>
    <property type="project" value="UniProtKB-SubCell"/>
</dbReference>
<reference evidence="7 8" key="1">
    <citation type="submission" date="2016-03" db="EMBL/GenBank/DDBJ databases">
        <title>Draft Genome Sequence of the Strain BR 10245 (Bradyrhizobium sp.) isolated from nodules of Centrolobium paraense.</title>
        <authorList>
            <person name="Simoes-Araujo J.L.Sr."/>
            <person name="Barauna A.C."/>
            <person name="Silva K."/>
            <person name="Zilli J.E."/>
        </authorList>
    </citation>
    <scope>NUCLEOTIDE SEQUENCE [LARGE SCALE GENOMIC DNA]</scope>
    <source>
        <strain evidence="7 8">BR 10245</strain>
    </source>
</reference>
<organism evidence="7 8">
    <name type="scientific">Bradyrhizobium centrolobii</name>
    <dbReference type="NCBI Taxonomy" id="1505087"/>
    <lineage>
        <taxon>Bacteria</taxon>
        <taxon>Pseudomonadati</taxon>
        <taxon>Pseudomonadota</taxon>
        <taxon>Alphaproteobacteria</taxon>
        <taxon>Hyphomicrobiales</taxon>
        <taxon>Nitrobacteraceae</taxon>
        <taxon>Bradyrhizobium</taxon>
    </lineage>
</organism>
<comment type="caution">
    <text evidence="7">The sequence shown here is derived from an EMBL/GenBank/DDBJ whole genome shotgun (WGS) entry which is preliminary data.</text>
</comment>
<accession>A0A176YSL2</accession>
<evidence type="ECO:0000259" key="6">
    <source>
        <dbReference type="Pfam" id="PF04932"/>
    </source>
</evidence>
<dbReference type="PANTHER" id="PTHR37422">
    <property type="entry name" value="TEICHURONIC ACID BIOSYNTHESIS PROTEIN TUAE"/>
    <property type="match status" value="1"/>
</dbReference>
<feature type="transmembrane region" description="Helical" evidence="5">
    <location>
        <begin position="210"/>
        <end position="227"/>
    </location>
</feature>
<comment type="subcellular location">
    <subcellularLocation>
        <location evidence="1">Membrane</location>
        <topology evidence="1">Multi-pass membrane protein</topology>
    </subcellularLocation>
</comment>
<sequence length="418" mass="44533">MIGSALLALGLVLGTASQLRLPGVPLGVGEACLVLWLGLASLHLLAGSGVRNPRALLWIGTFWVCFIFIQSVGAFLALLRPEIVDPELVAHDIFAYLLVAAVSCMVAATLRPEGTLRQTLWFLIGFWIIAVAIQLALGWGYISISSVDPWYWDRFRGWSENPNQLAIYCAVLTPLSLHMVLSAQGFGRLVAALSCAATFFVGRLTKSDTFLISMSLSIPLFAALRLRSWLTSPEHRLSLRFAAAALLVIAITPLSLSLVPYGVATADDVEGLAAGMMKDHGGEATKATANLRLSLWQDAWQAGLESGSIGLGPGPHLEKPSGITDKGVALPVEAHSTLLDVFTQGGLLGVLAVVSLFAATLALLLRARLDALAVLIVALAIFSISHFILRHPTVWFAVALGLVLGSDRRPSLHARIGS</sequence>
<proteinExistence type="predicted"/>
<dbReference type="AlphaFoldDB" id="A0A176YSL2"/>
<evidence type="ECO:0000256" key="5">
    <source>
        <dbReference type="SAM" id="Phobius"/>
    </source>
</evidence>
<keyword evidence="2 5" id="KW-0812">Transmembrane</keyword>
<feature type="transmembrane region" description="Helical" evidence="5">
    <location>
        <begin position="346"/>
        <end position="365"/>
    </location>
</feature>
<dbReference type="InterPro" id="IPR007016">
    <property type="entry name" value="O-antigen_ligase-rel_domated"/>
</dbReference>
<feature type="transmembrane region" description="Helical" evidence="5">
    <location>
        <begin position="55"/>
        <end position="76"/>
    </location>
</feature>
<feature type="transmembrane region" description="Helical" evidence="5">
    <location>
        <begin position="186"/>
        <end position="204"/>
    </location>
</feature>
<keyword evidence="3 5" id="KW-1133">Transmembrane helix</keyword>
<keyword evidence="4 5" id="KW-0472">Membrane</keyword>
<dbReference type="STRING" id="1505087.AYJ54_10410"/>
<feature type="transmembrane region" description="Helical" evidence="5">
    <location>
        <begin position="88"/>
        <end position="108"/>
    </location>
</feature>
<evidence type="ECO:0000256" key="1">
    <source>
        <dbReference type="ARBA" id="ARBA00004141"/>
    </source>
</evidence>
<feature type="transmembrane region" description="Helical" evidence="5">
    <location>
        <begin position="239"/>
        <end position="263"/>
    </location>
</feature>
<dbReference type="Pfam" id="PF04932">
    <property type="entry name" value="Wzy_C"/>
    <property type="match status" value="1"/>
</dbReference>
<feature type="domain" description="O-antigen ligase-related" evidence="6">
    <location>
        <begin position="195"/>
        <end position="353"/>
    </location>
</feature>
<dbReference type="EMBL" id="LUUB01000051">
    <property type="protein sequence ID" value="OAF10673.1"/>
    <property type="molecule type" value="Genomic_DNA"/>
</dbReference>
<feature type="transmembrane region" description="Helical" evidence="5">
    <location>
        <begin position="162"/>
        <end position="181"/>
    </location>
</feature>